<feature type="transmembrane region" description="Helical" evidence="2">
    <location>
        <begin position="411"/>
        <end position="433"/>
    </location>
</feature>
<dbReference type="OrthoDB" id="3232309at2759"/>
<dbReference type="AlphaFoldDB" id="A0A175W6I0"/>
<feature type="transmembrane region" description="Helical" evidence="2">
    <location>
        <begin position="269"/>
        <end position="294"/>
    </location>
</feature>
<dbReference type="STRING" id="100816.A0A175W6I0"/>
<dbReference type="VEuPathDB" id="FungiDB:MMYC01_204693"/>
<comment type="caution">
    <text evidence="3">The sequence shown here is derived from an EMBL/GenBank/DDBJ whole genome shotgun (WGS) entry which is preliminary data.</text>
</comment>
<dbReference type="PANTHER" id="PTHR39466:SF1">
    <property type="entry name" value="RGS DOMAIN-CONTAINING PROTEIN"/>
    <property type="match status" value="1"/>
</dbReference>
<dbReference type="PANTHER" id="PTHR39466">
    <property type="entry name" value="RGS DOMAIN-CONTAINING PROTEIN"/>
    <property type="match status" value="1"/>
</dbReference>
<dbReference type="Gene3D" id="1.10.167.10">
    <property type="entry name" value="Regulator of G-protein Signalling 4, domain 2"/>
    <property type="match status" value="1"/>
</dbReference>
<keyword evidence="2" id="KW-0472">Membrane</keyword>
<reference evidence="3 4" key="1">
    <citation type="journal article" date="2016" name="Genome Announc.">
        <title>Genome Sequence of Madurella mycetomatis mm55, Isolated from a Human Mycetoma Case in Sudan.</title>
        <authorList>
            <person name="Smit S."/>
            <person name="Derks M.F."/>
            <person name="Bervoets S."/>
            <person name="Fahal A."/>
            <person name="van Leeuwen W."/>
            <person name="van Belkum A."/>
            <person name="van de Sande W.W."/>
        </authorList>
    </citation>
    <scope>NUCLEOTIDE SEQUENCE [LARGE SCALE GENOMIC DNA]</scope>
    <source>
        <strain evidence="4">mm55</strain>
    </source>
</reference>
<dbReference type="EMBL" id="LCTW02000089">
    <property type="protein sequence ID" value="KXX79378.1"/>
    <property type="molecule type" value="Genomic_DNA"/>
</dbReference>
<feature type="region of interest" description="Disordered" evidence="1">
    <location>
        <begin position="110"/>
        <end position="142"/>
    </location>
</feature>
<evidence type="ECO:0000313" key="3">
    <source>
        <dbReference type="EMBL" id="KXX79378.1"/>
    </source>
</evidence>
<organism evidence="3 4">
    <name type="scientific">Madurella mycetomatis</name>
    <dbReference type="NCBI Taxonomy" id="100816"/>
    <lineage>
        <taxon>Eukaryota</taxon>
        <taxon>Fungi</taxon>
        <taxon>Dikarya</taxon>
        <taxon>Ascomycota</taxon>
        <taxon>Pezizomycotina</taxon>
        <taxon>Sordariomycetes</taxon>
        <taxon>Sordariomycetidae</taxon>
        <taxon>Sordariales</taxon>
        <taxon>Sordariales incertae sedis</taxon>
        <taxon>Madurella</taxon>
    </lineage>
</organism>
<gene>
    <name evidence="3" type="ORF">MMYC01_204693</name>
</gene>
<dbReference type="InterPro" id="IPR044926">
    <property type="entry name" value="RGS_subdomain_2"/>
</dbReference>
<evidence type="ECO:0000313" key="4">
    <source>
        <dbReference type="Proteomes" id="UP000078237"/>
    </source>
</evidence>
<evidence type="ECO:0000256" key="1">
    <source>
        <dbReference type="SAM" id="MobiDB-lite"/>
    </source>
</evidence>
<accession>A0A175W6I0</accession>
<protein>
    <submittedName>
        <fullName evidence="3">Uncharacterized protein</fullName>
    </submittedName>
</protein>
<keyword evidence="2" id="KW-1133">Transmembrane helix</keyword>
<feature type="compositionally biased region" description="Polar residues" evidence="1">
    <location>
        <begin position="110"/>
        <end position="120"/>
    </location>
</feature>
<keyword evidence="4" id="KW-1185">Reference proteome</keyword>
<keyword evidence="2" id="KW-0812">Transmembrane</keyword>
<dbReference type="SUPFAM" id="SSF48097">
    <property type="entry name" value="Regulator of G-protein signaling, RGS"/>
    <property type="match status" value="1"/>
</dbReference>
<feature type="compositionally biased region" description="Gly residues" evidence="1">
    <location>
        <begin position="352"/>
        <end position="366"/>
    </location>
</feature>
<feature type="region of interest" description="Disordered" evidence="1">
    <location>
        <begin position="345"/>
        <end position="366"/>
    </location>
</feature>
<feature type="compositionally biased region" description="Basic and acidic residues" evidence="1">
    <location>
        <begin position="122"/>
        <end position="139"/>
    </location>
</feature>
<dbReference type="Proteomes" id="UP000078237">
    <property type="component" value="Unassembled WGS sequence"/>
</dbReference>
<dbReference type="InterPro" id="IPR036305">
    <property type="entry name" value="RGS_sf"/>
</dbReference>
<name>A0A175W6I0_9PEZI</name>
<proteinExistence type="predicted"/>
<sequence length="440" mass="48945">MGLTWPSWLSWYKKPEYRDFKEYANNVSSGKRSLSPDGRKGAIPSRLCLDRILANKTCSPMSLYDFYMYLKYIEFSSENLEFYMWFKNYEAAYAKGLTITGDKDYGSMPSATASTSSVIPTKTEDNRSWTEDPSDKDGPDTEAATEALHRISQLIATPAMCATKSACAPFSFPHPAKPNAAPTTTLDPLRPSANPLHDLPAITSLFLLPSSPKELNIPASLREEALASLARTSHPDALKPVAEHAYSLLRNCSHRNFVRLGVGNGTFETVCVATVLGWACLLAGFLLVLCRAVAAPHRGVHSRWEVWAAWPLWWLGVSLVLSGLRGSCFFLLLFGRRQRLPWERFDDDDNGGDGSPGGKGDGGDVWGAGGGMSENKQIRGFSLRRTVGRLMIFDRKVKVKERNLRRLQRKIVLQSLAWGSVFATICVALFIWLPVWRETV</sequence>
<feature type="transmembrane region" description="Helical" evidence="2">
    <location>
        <begin position="314"/>
        <end position="334"/>
    </location>
</feature>
<evidence type="ECO:0000256" key="2">
    <source>
        <dbReference type="SAM" id="Phobius"/>
    </source>
</evidence>